<organism evidence="3">
    <name type="scientific">marine metagenome</name>
    <dbReference type="NCBI Taxonomy" id="408172"/>
    <lineage>
        <taxon>unclassified sequences</taxon>
        <taxon>metagenomes</taxon>
        <taxon>ecological metagenomes</taxon>
    </lineage>
</organism>
<dbReference type="GO" id="GO:0005829">
    <property type="term" value="C:cytosol"/>
    <property type="evidence" value="ECO:0007669"/>
    <property type="project" value="TreeGrafter"/>
</dbReference>
<sequence>MSSISILGIHLSRFNEEIVLWSSPQFNYIKLGEQFFTGSSIMPQKKNPDVAELIRGGTARYIGNLSGILSLLKNLPLSYNRDMQEDKRFVFDSLDHCLKSLEIFSSLVDSIVANTKKMREDCNLGQITATELADYLVTKNIPFRRAHNIVAKIVSYAEKENRQIFELSLKELKKKSKSIEDDVKNYLSPESAVKAKSSIGGTAPNQVSFQIKRAKKLLKSRKGNG</sequence>
<dbReference type="FunFam" id="1.10.40.30:FF:000001">
    <property type="entry name" value="Argininosuccinate lyase"/>
    <property type="match status" value="1"/>
</dbReference>
<evidence type="ECO:0008006" key="4">
    <source>
        <dbReference type="Google" id="ProtNLM"/>
    </source>
</evidence>
<dbReference type="AlphaFoldDB" id="A0A381W9V3"/>
<protein>
    <recommendedName>
        <fullName evidence="4">Fumarate lyase N-terminal domain-containing protein</fullName>
    </recommendedName>
</protein>
<dbReference type="PRINTS" id="PR00145">
    <property type="entry name" value="ARGSUCLYASE"/>
</dbReference>
<dbReference type="Gene3D" id="1.10.40.30">
    <property type="entry name" value="Fumarase/aspartase (C-terminal domain)"/>
    <property type="match status" value="1"/>
</dbReference>
<dbReference type="EMBL" id="UINC01011017">
    <property type="protein sequence ID" value="SVA48788.1"/>
    <property type="molecule type" value="Genomic_DNA"/>
</dbReference>
<proteinExistence type="predicted"/>
<dbReference type="GO" id="GO:0004056">
    <property type="term" value="F:argininosuccinate lyase activity"/>
    <property type="evidence" value="ECO:0007669"/>
    <property type="project" value="InterPro"/>
</dbReference>
<dbReference type="InterPro" id="IPR008948">
    <property type="entry name" value="L-Aspartase-like"/>
</dbReference>
<evidence type="ECO:0000313" key="3">
    <source>
        <dbReference type="EMBL" id="SVA48788.1"/>
    </source>
</evidence>
<gene>
    <name evidence="3" type="ORF">METZ01_LOCUS101642</name>
</gene>
<dbReference type="InterPro" id="IPR022761">
    <property type="entry name" value="Fumarate_lyase_N"/>
</dbReference>
<evidence type="ECO:0000259" key="1">
    <source>
        <dbReference type="Pfam" id="PF00206"/>
    </source>
</evidence>
<reference evidence="3" key="1">
    <citation type="submission" date="2018-05" db="EMBL/GenBank/DDBJ databases">
        <authorList>
            <person name="Lanie J.A."/>
            <person name="Ng W.-L."/>
            <person name="Kazmierczak K.M."/>
            <person name="Andrzejewski T.M."/>
            <person name="Davidsen T.M."/>
            <person name="Wayne K.J."/>
            <person name="Tettelin H."/>
            <person name="Glass J.I."/>
            <person name="Rusch D."/>
            <person name="Podicherti R."/>
            <person name="Tsui H.-C.T."/>
            <person name="Winkler M.E."/>
        </authorList>
    </citation>
    <scope>NUCLEOTIDE SEQUENCE</scope>
</reference>
<dbReference type="InterPro" id="IPR020557">
    <property type="entry name" value="Fumarate_lyase_CS"/>
</dbReference>
<dbReference type="FunFam" id="1.20.200.10:FF:000015">
    <property type="entry name" value="argininosuccinate lyase isoform X2"/>
    <property type="match status" value="1"/>
</dbReference>
<dbReference type="InterPro" id="IPR029419">
    <property type="entry name" value="Arg_succ_lyase_C"/>
</dbReference>
<feature type="domain" description="Fumarate lyase N-terminal" evidence="1">
    <location>
        <begin position="2"/>
        <end position="63"/>
    </location>
</feature>
<accession>A0A381W9V3</accession>
<name>A0A381W9V3_9ZZZZ</name>
<dbReference type="PROSITE" id="PS00163">
    <property type="entry name" value="FUMARATE_LYASES"/>
    <property type="match status" value="1"/>
</dbReference>
<feature type="domain" description="Argininosuccinate lyase C-terminal" evidence="2">
    <location>
        <begin position="127"/>
        <end position="194"/>
    </location>
</feature>
<dbReference type="Pfam" id="PF00206">
    <property type="entry name" value="Lyase_1"/>
    <property type="match status" value="1"/>
</dbReference>
<dbReference type="Pfam" id="PF14698">
    <property type="entry name" value="ASL_C2"/>
    <property type="match status" value="1"/>
</dbReference>
<evidence type="ECO:0000259" key="2">
    <source>
        <dbReference type="Pfam" id="PF14698"/>
    </source>
</evidence>
<dbReference type="SUPFAM" id="SSF48557">
    <property type="entry name" value="L-aspartase-like"/>
    <property type="match status" value="1"/>
</dbReference>
<dbReference type="Gene3D" id="1.20.200.10">
    <property type="entry name" value="Fumarase/aspartase (Central domain)"/>
    <property type="match status" value="1"/>
</dbReference>
<dbReference type="PANTHER" id="PTHR43814:SF1">
    <property type="entry name" value="ARGININOSUCCINATE LYASE"/>
    <property type="match status" value="1"/>
</dbReference>
<dbReference type="InterPro" id="IPR009049">
    <property type="entry name" value="Argininosuccinate_lyase"/>
</dbReference>
<dbReference type="GO" id="GO:0042450">
    <property type="term" value="P:L-arginine biosynthetic process via ornithine"/>
    <property type="evidence" value="ECO:0007669"/>
    <property type="project" value="InterPro"/>
</dbReference>
<dbReference type="PANTHER" id="PTHR43814">
    <property type="entry name" value="ARGININOSUCCINATE LYASE"/>
    <property type="match status" value="1"/>
</dbReference>